<dbReference type="Proteomes" id="UP001501047">
    <property type="component" value="Unassembled WGS sequence"/>
</dbReference>
<protein>
    <recommendedName>
        <fullName evidence="3">Nucleotidyl transferase AbiEii/AbiGii toxin family protein</fullName>
    </recommendedName>
</protein>
<evidence type="ECO:0000313" key="1">
    <source>
        <dbReference type="EMBL" id="GAA0774452.1"/>
    </source>
</evidence>
<gene>
    <name evidence="1" type="ORF">GCM10008908_24310</name>
</gene>
<proteinExistence type="predicted"/>
<evidence type="ECO:0008006" key="3">
    <source>
        <dbReference type="Google" id="ProtNLM"/>
    </source>
</evidence>
<comment type="caution">
    <text evidence="1">The sequence shown here is derived from an EMBL/GenBank/DDBJ whole genome shotgun (WGS) entry which is preliminary data.</text>
</comment>
<dbReference type="EMBL" id="BAAACI010000006">
    <property type="protein sequence ID" value="GAA0774452.1"/>
    <property type="molecule type" value="Genomic_DNA"/>
</dbReference>
<dbReference type="Pfam" id="PF26128">
    <property type="entry name" value="Gad2"/>
    <property type="match status" value="1"/>
</dbReference>
<reference evidence="1 2" key="1">
    <citation type="journal article" date="2019" name="Int. J. Syst. Evol. Microbiol.">
        <title>The Global Catalogue of Microorganisms (GCM) 10K type strain sequencing project: providing services to taxonomists for standard genome sequencing and annotation.</title>
        <authorList>
            <consortium name="The Broad Institute Genomics Platform"/>
            <consortium name="The Broad Institute Genome Sequencing Center for Infectious Disease"/>
            <person name="Wu L."/>
            <person name="Ma J."/>
        </authorList>
    </citation>
    <scope>NUCLEOTIDE SEQUENCE [LARGE SCALE GENOMIC DNA]</scope>
    <source>
        <strain evidence="1 2">JCM 1417</strain>
    </source>
</reference>
<evidence type="ECO:0000313" key="2">
    <source>
        <dbReference type="Proteomes" id="UP001501047"/>
    </source>
</evidence>
<sequence>MNKKHINAQLCRIFDDFISTIDDEKVKELVKNGTIITGGALVSLLQGEVPHDYDMYFKDFKTCYEVAKYFVDKFNDSKKSKKAEIKIKIGNEWTSFEIALQNLDKEPRIKIFISSVGIAGEYEDDESIDDMQTNIEPDTDIEKELKEEPKYQPKFLTSNAISLSGKIQLVIRFYGEADKLHENYDFVHCTNYWTSWDRKVTLKQEALESIINKELLYVGSKYPLCSIIRTRKFINRGWTINAGQYLKMCMQLNELNLKDISVLEDQLVGVDSTFFAMLIDALQKKKEDDPNFEVNNSYVATIIDKIF</sequence>
<keyword evidence="2" id="KW-1185">Reference proteome</keyword>
<name>A0ABN1KRT3_CLOSU</name>
<organism evidence="1 2">
    <name type="scientific">Clostridium subterminale</name>
    <dbReference type="NCBI Taxonomy" id="1550"/>
    <lineage>
        <taxon>Bacteria</taxon>
        <taxon>Bacillati</taxon>
        <taxon>Bacillota</taxon>
        <taxon>Clostridia</taxon>
        <taxon>Eubacteriales</taxon>
        <taxon>Clostridiaceae</taxon>
        <taxon>Clostridium</taxon>
    </lineage>
</organism>
<accession>A0ABN1KRT3</accession>
<dbReference type="RefSeq" id="WP_343826697.1">
    <property type="nucleotide sequence ID" value="NZ_BAAACI010000006.1"/>
</dbReference>